<evidence type="ECO:0000256" key="2">
    <source>
        <dbReference type="SAM" id="Phobius"/>
    </source>
</evidence>
<dbReference type="Pfam" id="PF11166">
    <property type="entry name" value="DUF2951"/>
    <property type="match status" value="1"/>
</dbReference>
<gene>
    <name evidence="3" type="ORF">I9026_05735</name>
</gene>
<name>A0ABS0QNQ7_9STAP</name>
<organism evidence="3 4">
    <name type="scientific">Staphylococcus felis</name>
    <dbReference type="NCBI Taxonomy" id="46127"/>
    <lineage>
        <taxon>Bacteria</taxon>
        <taxon>Bacillati</taxon>
        <taxon>Bacillota</taxon>
        <taxon>Bacilli</taxon>
        <taxon>Bacillales</taxon>
        <taxon>Staphylococcaceae</taxon>
        <taxon>Staphylococcus</taxon>
    </lineage>
</organism>
<dbReference type="InterPro" id="IPR021337">
    <property type="entry name" value="DUF2951"/>
</dbReference>
<keyword evidence="1" id="KW-0175">Coiled coil</keyword>
<reference evidence="3 4" key="1">
    <citation type="submission" date="2020-12" db="EMBL/GenBank/DDBJ databases">
        <title>Genomic analysis of Staphylococcus felis from a cat with skin infection.</title>
        <authorList>
            <person name="Aslantas O."/>
            <person name="Keskin O."/>
            <person name="Buyukaltay K."/>
            <person name="Gullu Yucetepe A."/>
        </authorList>
    </citation>
    <scope>NUCLEOTIDE SEQUENCE [LARGE SCALE GENOMIC DNA]</scope>
    <source>
        <strain evidence="3 4">HARRANVET</strain>
    </source>
</reference>
<proteinExistence type="predicted"/>
<evidence type="ECO:0000313" key="3">
    <source>
        <dbReference type="EMBL" id="MBH9580870.1"/>
    </source>
</evidence>
<dbReference type="RefSeq" id="WP_198092682.1">
    <property type="nucleotide sequence ID" value="NZ_JAEDAQ010000007.1"/>
</dbReference>
<feature type="transmembrane region" description="Helical" evidence="2">
    <location>
        <begin position="73"/>
        <end position="93"/>
    </location>
</feature>
<comment type="caution">
    <text evidence="3">The sequence shown here is derived from an EMBL/GenBank/DDBJ whole genome shotgun (WGS) entry which is preliminary data.</text>
</comment>
<keyword evidence="2" id="KW-0812">Transmembrane</keyword>
<keyword evidence="4" id="KW-1185">Reference proteome</keyword>
<evidence type="ECO:0000313" key="4">
    <source>
        <dbReference type="Proteomes" id="UP000597038"/>
    </source>
</evidence>
<keyword evidence="2" id="KW-1133">Transmembrane helix</keyword>
<dbReference type="EMBL" id="JAEDAQ010000007">
    <property type="protein sequence ID" value="MBH9580870.1"/>
    <property type="molecule type" value="Genomic_DNA"/>
</dbReference>
<accession>A0ABS0QNQ7</accession>
<evidence type="ECO:0000256" key="1">
    <source>
        <dbReference type="SAM" id="Coils"/>
    </source>
</evidence>
<feature type="coiled-coil region" evidence="1">
    <location>
        <begin position="14"/>
        <end position="69"/>
    </location>
</feature>
<sequence>MFGFFNRTEQEWRLRRLEENDKNMFRTLEKFEDNLKQQEERNQRIDENLKIVNQNMENDEKSKKELKSKLDKLFWLIITGVVGLIINYIRTLIQIKFGI</sequence>
<dbReference type="Proteomes" id="UP000597038">
    <property type="component" value="Unassembled WGS sequence"/>
</dbReference>
<protein>
    <submittedName>
        <fullName evidence="3">DUF2951 family protein</fullName>
    </submittedName>
</protein>
<keyword evidence="2" id="KW-0472">Membrane</keyword>